<keyword evidence="16" id="KW-0804">Transcription</keyword>
<dbReference type="InterPro" id="IPR001356">
    <property type="entry name" value="HD"/>
</dbReference>
<evidence type="ECO:0000259" key="24">
    <source>
        <dbReference type="PROSITE" id="PS50071"/>
    </source>
</evidence>
<dbReference type="GeneID" id="102358530"/>
<evidence type="ECO:0000256" key="7">
    <source>
        <dbReference type="ARBA" id="ARBA00022737"/>
    </source>
</evidence>
<gene>
    <name evidence="25" type="primary">ZHX2</name>
</gene>
<dbReference type="InterPro" id="IPR041057">
    <property type="entry name" value="ZHX_Znf_C2H2"/>
</dbReference>
<evidence type="ECO:0000256" key="2">
    <source>
        <dbReference type="ARBA" id="ARBA00007440"/>
    </source>
</evidence>
<evidence type="ECO:0000256" key="23">
    <source>
        <dbReference type="SAM" id="MobiDB-lite"/>
    </source>
</evidence>
<keyword evidence="26" id="KW-1185">Reference proteome</keyword>
<evidence type="ECO:0000256" key="20">
    <source>
        <dbReference type="ARBA" id="ARBA00077654"/>
    </source>
</evidence>
<dbReference type="InterPro" id="IPR009057">
    <property type="entry name" value="Homeodomain-like_sf"/>
</dbReference>
<evidence type="ECO:0000256" key="8">
    <source>
        <dbReference type="ARBA" id="ARBA00022771"/>
    </source>
</evidence>
<dbReference type="Bgee" id="ENSLACG00000007239">
    <property type="expression patterns" value="Expressed in pharyngeal gill and 6 other cell types or tissues"/>
</dbReference>
<feature type="compositionally biased region" description="Polar residues" evidence="23">
    <location>
        <begin position="800"/>
        <end position="812"/>
    </location>
</feature>
<evidence type="ECO:0000256" key="18">
    <source>
        <dbReference type="ARBA" id="ARBA00059058"/>
    </source>
</evidence>
<evidence type="ECO:0000256" key="3">
    <source>
        <dbReference type="ARBA" id="ARBA00022491"/>
    </source>
</evidence>
<evidence type="ECO:0000256" key="6">
    <source>
        <dbReference type="ARBA" id="ARBA00022723"/>
    </source>
</evidence>
<dbReference type="GO" id="GO:0000122">
    <property type="term" value="P:negative regulation of transcription by RNA polymerase II"/>
    <property type="evidence" value="ECO:0007669"/>
    <property type="project" value="UniProtKB-ARBA"/>
</dbReference>
<evidence type="ECO:0000256" key="5">
    <source>
        <dbReference type="ARBA" id="ARBA00022553"/>
    </source>
</evidence>
<dbReference type="InParanoid" id="H3AEV5"/>
<feature type="DNA-binding region" description="Homeobox" evidence="21">
    <location>
        <begin position="451"/>
        <end position="500"/>
    </location>
</feature>
<comment type="similarity">
    <text evidence="2">Belongs to the ZHX family.</text>
</comment>
<dbReference type="FunFam" id="3.30.160.60:FF:000296">
    <property type="entry name" value="Zinc fingers and homeoboxes protein 1"/>
    <property type="match status" value="1"/>
</dbReference>
<evidence type="ECO:0000313" key="26">
    <source>
        <dbReference type="Proteomes" id="UP000008672"/>
    </source>
</evidence>
<dbReference type="GeneTree" id="ENSGT00950000182893"/>
<feature type="compositionally biased region" description="Low complexity" evidence="23">
    <location>
        <begin position="614"/>
        <end position="631"/>
    </location>
</feature>
<keyword evidence="5" id="KW-0597">Phosphoprotein</keyword>
<dbReference type="Pfam" id="PF00046">
    <property type="entry name" value="Homeodomain"/>
    <property type="match status" value="3"/>
</dbReference>
<dbReference type="SUPFAM" id="SSF57667">
    <property type="entry name" value="beta-beta-alpha zinc fingers"/>
    <property type="match status" value="2"/>
</dbReference>
<evidence type="ECO:0000256" key="10">
    <source>
        <dbReference type="ARBA" id="ARBA00022833"/>
    </source>
</evidence>
<dbReference type="OrthoDB" id="6159439at2759"/>
<evidence type="ECO:0000256" key="22">
    <source>
        <dbReference type="RuleBase" id="RU000682"/>
    </source>
</evidence>
<feature type="domain" description="Homeobox" evidence="24">
    <location>
        <begin position="278"/>
        <end position="321"/>
    </location>
</feature>
<comment type="function">
    <text evidence="18">Acts as a transcriptional repressor. Represses the promoter activity of the CDC25C gene stimulated by NFYA. May play a role in retinal development where it regulates the composition of bipolar cell populations, by promoting differentiation of bipolar OFF-type cells. In the brain, may promote maintenance and suppress differentiation of neural progenitor cells in the developing cortex.</text>
</comment>
<feature type="domain" description="Homeobox" evidence="24">
    <location>
        <begin position="638"/>
        <end position="688"/>
    </location>
</feature>
<dbReference type="GO" id="GO:0005634">
    <property type="term" value="C:nucleus"/>
    <property type="evidence" value="ECO:0007669"/>
    <property type="project" value="UniProtKB-SubCell"/>
</dbReference>
<feature type="DNA-binding region" description="Homeobox" evidence="21">
    <location>
        <begin position="280"/>
        <end position="322"/>
    </location>
</feature>
<dbReference type="Proteomes" id="UP000008672">
    <property type="component" value="Unassembled WGS sequence"/>
</dbReference>
<feature type="domain" description="Homeobox" evidence="24">
    <location>
        <begin position="539"/>
        <end position="589"/>
    </location>
</feature>
<sequence>MASKRKSTTPCMVRATEMVEPDDPDDLEVVRNVDARSPQLSNDGWIPDNEIALNGCEMDDEKLGVDNQESKKHQGGYECKYCPFSTQNLNEFTEHVDTQHPNVILNPLYVCVECNFTTKKYDILSEHNSKCHPGESNFKLKLIKRSNQTVLEQTIGNTDVTVENSEKDEVLPAGISISKTPIMKMVKAKADPKRTTRKLDEAGSEKQMDEGHIVISDSTESTSSISGTEVISEAVVPDGVAHVMPSVQLPPNINLIPKVPVPLNSTKYNSALDTNMTLINSFNKFPYPTQAELSWLTAASKHPEEQIRIWFATQRLKHGISWSPEEVEEARKKMFNGTIQTVPQTITVLPAHLTSTTKVTQPLIQTAVPCQILGQTGLVLAQVPNGSTVCSPITLTVAGTTNQVPGQKRPLQMPQVSSESKRSNILPAGQITHKVHTSITVPANDRKKTKEQIAMLKASFIISQFPDDNEVYRLIEVTGLSRSEIKKWFSDHRYRTQRGIMHITSESIAKDQASALSVKLNRSSNSFPDFTHQKYKEKNPEQLKILEESFLKSSFPTQGEMDRLRVETKLTRREIDSWFSERRKMRDSMEQALLDAMGSKKKADERAHNGTVSQGGSSSTSQSASPMSSPLSAINKKTHEQLHLLKRMFVRTQWPSPEEYDTLSAQTGLVRTEIVRWFKENRYALKIGNLKWFEQYQKQNPDGQNENRGPRQISVSPKSGQAVLLQYYQEHGELKDDDLDMLVIKSRMSYEQIRDWFAEKQTEDVMDVSESNSRDDQCSERNDDVDWVEVTIEDGEDGVSDSTDNWGRTSQDMADYDSESMSGENSLV</sequence>
<evidence type="ECO:0000256" key="13">
    <source>
        <dbReference type="ARBA" id="ARBA00023015"/>
    </source>
</evidence>
<keyword evidence="10" id="KW-0862">Zinc</keyword>
<dbReference type="PANTHER" id="PTHR15467">
    <property type="entry name" value="ZINC-FINGERS AND HOMEOBOXES RELATED"/>
    <property type="match status" value="1"/>
</dbReference>
<reference evidence="25" key="3">
    <citation type="submission" date="2025-09" db="UniProtKB">
        <authorList>
            <consortium name="Ensembl"/>
        </authorList>
    </citation>
    <scope>IDENTIFICATION</scope>
</reference>
<protein>
    <recommendedName>
        <fullName evidence="19">Zinc fingers and homeoboxes protein 2</fullName>
    </recommendedName>
    <alternativeName>
        <fullName evidence="20">Zinc finger and homeodomain protein 2</fullName>
    </alternativeName>
</protein>
<evidence type="ECO:0000256" key="1">
    <source>
        <dbReference type="ARBA" id="ARBA00004123"/>
    </source>
</evidence>
<evidence type="ECO:0000256" key="11">
    <source>
        <dbReference type="ARBA" id="ARBA00022843"/>
    </source>
</evidence>
<dbReference type="EMBL" id="AFYH01178614">
    <property type="status" value="NOT_ANNOTATED_CDS"/>
    <property type="molecule type" value="Genomic_DNA"/>
</dbReference>
<dbReference type="PANTHER" id="PTHR15467:SF5">
    <property type="entry name" value="ZINC FINGERS AND HOMEOBOXES PROTEIN 2"/>
    <property type="match status" value="1"/>
</dbReference>
<dbReference type="Gene3D" id="1.10.10.60">
    <property type="entry name" value="Homeodomain-like"/>
    <property type="match status" value="5"/>
</dbReference>
<dbReference type="SMART" id="SM00355">
    <property type="entry name" value="ZnF_C2H2"/>
    <property type="match status" value="2"/>
</dbReference>
<keyword evidence="15 21" id="KW-0371">Homeobox</keyword>
<reference evidence="26" key="1">
    <citation type="submission" date="2011-08" db="EMBL/GenBank/DDBJ databases">
        <title>The draft genome of Latimeria chalumnae.</title>
        <authorList>
            <person name="Di Palma F."/>
            <person name="Alfoldi J."/>
            <person name="Johnson J."/>
            <person name="Berlin A."/>
            <person name="Gnerre S."/>
            <person name="Jaffe D."/>
            <person name="MacCallum I."/>
            <person name="Young S."/>
            <person name="Walker B.J."/>
            <person name="Lander E."/>
            <person name="Lindblad-Toh K."/>
        </authorList>
    </citation>
    <scope>NUCLEOTIDE SEQUENCE [LARGE SCALE GENOMIC DNA]</scope>
    <source>
        <strain evidence="26">Wild caught</strain>
    </source>
</reference>
<feature type="region of interest" description="Disordered" evidence="23">
    <location>
        <begin position="793"/>
        <end position="828"/>
    </location>
</feature>
<dbReference type="GO" id="GO:0007399">
    <property type="term" value="P:nervous system development"/>
    <property type="evidence" value="ECO:0007669"/>
    <property type="project" value="UniProtKB-KW"/>
</dbReference>
<keyword evidence="3" id="KW-0678">Repressor</keyword>
<feature type="domain" description="Homeobox" evidence="24">
    <location>
        <begin position="449"/>
        <end position="499"/>
    </location>
</feature>
<dbReference type="Pfam" id="PF11569">
    <property type="entry name" value="Homez"/>
    <property type="match status" value="1"/>
</dbReference>
<keyword evidence="14 21" id="KW-0238">DNA-binding</keyword>
<dbReference type="SUPFAM" id="SSF46689">
    <property type="entry name" value="Homeodomain-like"/>
    <property type="match status" value="4"/>
</dbReference>
<keyword evidence="4" id="KW-1017">Isopeptide bond</keyword>
<dbReference type="KEGG" id="lcm:102358530"/>
<keyword evidence="13" id="KW-0805">Transcription regulation</keyword>
<dbReference type="InterPro" id="IPR036236">
    <property type="entry name" value="Znf_C2H2_sf"/>
</dbReference>
<dbReference type="FunFam" id="1.10.10.60:FF:000062">
    <property type="entry name" value="zinc fingers and homeoboxes protein 3"/>
    <property type="match status" value="1"/>
</dbReference>
<dbReference type="InterPro" id="IPR013087">
    <property type="entry name" value="Znf_C2H2_type"/>
</dbReference>
<keyword evidence="12" id="KW-0524">Neurogenesis</keyword>
<dbReference type="AlphaFoldDB" id="H3AEV5"/>
<dbReference type="GO" id="GO:0000981">
    <property type="term" value="F:DNA-binding transcription factor activity, RNA polymerase II-specific"/>
    <property type="evidence" value="ECO:0007669"/>
    <property type="project" value="TreeGrafter"/>
</dbReference>
<dbReference type="OMA" id="ENHMEGT"/>
<feature type="region of interest" description="Disordered" evidence="23">
    <location>
        <begin position="188"/>
        <end position="208"/>
    </location>
</feature>
<dbReference type="CDD" id="cd00086">
    <property type="entry name" value="homeodomain"/>
    <property type="match status" value="4"/>
</dbReference>
<evidence type="ECO:0000256" key="14">
    <source>
        <dbReference type="ARBA" id="ARBA00023125"/>
    </source>
</evidence>
<organism evidence="25 26">
    <name type="scientific">Latimeria chalumnae</name>
    <name type="common">Coelacanth</name>
    <dbReference type="NCBI Taxonomy" id="7897"/>
    <lineage>
        <taxon>Eukaryota</taxon>
        <taxon>Metazoa</taxon>
        <taxon>Chordata</taxon>
        <taxon>Craniata</taxon>
        <taxon>Vertebrata</taxon>
        <taxon>Euteleostomi</taxon>
        <taxon>Coelacanthiformes</taxon>
        <taxon>Coelacanthidae</taxon>
        <taxon>Latimeria</taxon>
    </lineage>
</organism>
<keyword evidence="11" id="KW-0832">Ubl conjugation</keyword>
<keyword evidence="6" id="KW-0479">Metal-binding</keyword>
<feature type="region of interest" description="Disordered" evidence="23">
    <location>
        <begin position="596"/>
        <end position="631"/>
    </location>
</feature>
<reference evidence="25" key="2">
    <citation type="submission" date="2025-08" db="UniProtKB">
        <authorList>
            <consortium name="Ensembl"/>
        </authorList>
    </citation>
    <scope>IDENTIFICATION</scope>
</reference>
<evidence type="ECO:0000256" key="16">
    <source>
        <dbReference type="ARBA" id="ARBA00023163"/>
    </source>
</evidence>
<comment type="subcellular location">
    <subcellularLocation>
        <location evidence="1 21 22">Nucleus</location>
    </subcellularLocation>
</comment>
<feature type="DNA-binding region" description="Homeobox" evidence="21">
    <location>
        <begin position="640"/>
        <end position="689"/>
    </location>
</feature>
<evidence type="ECO:0000256" key="12">
    <source>
        <dbReference type="ARBA" id="ARBA00022902"/>
    </source>
</evidence>
<dbReference type="STRING" id="7897.ENSLACP00000008176"/>
<dbReference type="Pfam" id="PF18387">
    <property type="entry name" value="zf_C2H2_ZHX"/>
    <property type="match status" value="1"/>
</dbReference>
<dbReference type="FunCoup" id="H3AEV5">
    <property type="interactions" value="1712"/>
</dbReference>
<keyword evidence="9" id="KW-0221">Differentiation</keyword>
<keyword evidence="17 21" id="KW-0539">Nucleus</keyword>
<evidence type="ECO:0000256" key="17">
    <source>
        <dbReference type="ARBA" id="ARBA00023242"/>
    </source>
</evidence>
<dbReference type="FunFam" id="1.10.10.60:FF:000235">
    <property type="entry name" value="Zinc fingers and homeoboxes protein 1"/>
    <property type="match status" value="1"/>
</dbReference>
<dbReference type="eggNOG" id="ENOG502RHIC">
    <property type="taxonomic scope" value="Eukaryota"/>
</dbReference>
<evidence type="ECO:0000256" key="9">
    <source>
        <dbReference type="ARBA" id="ARBA00022782"/>
    </source>
</evidence>
<dbReference type="InterPro" id="IPR024578">
    <property type="entry name" value="Homez_homeobox_dom"/>
</dbReference>
<dbReference type="HOGENOM" id="CLU_009147_1_0_1"/>
<evidence type="ECO:0000256" key="4">
    <source>
        <dbReference type="ARBA" id="ARBA00022499"/>
    </source>
</evidence>
<dbReference type="Ensembl" id="ENSLACT00000008242.1">
    <property type="protein sequence ID" value="ENSLACP00000008176.1"/>
    <property type="gene ID" value="ENSLACG00000007239.1"/>
</dbReference>
<feature type="DNA-binding region" description="Homeobox" evidence="21">
    <location>
        <begin position="541"/>
        <end position="590"/>
    </location>
</feature>
<proteinExistence type="inferred from homology"/>
<dbReference type="PROSITE" id="PS50071">
    <property type="entry name" value="HOMEOBOX_2"/>
    <property type="match status" value="4"/>
</dbReference>
<dbReference type="FunFam" id="1.10.10.60:FF:000247">
    <property type="entry name" value="Zinc fingers and homeoboxes protein 2"/>
    <property type="match status" value="1"/>
</dbReference>
<evidence type="ECO:0000256" key="21">
    <source>
        <dbReference type="PROSITE-ProRule" id="PRU00108"/>
    </source>
</evidence>
<evidence type="ECO:0000256" key="19">
    <source>
        <dbReference type="ARBA" id="ARBA00068954"/>
    </source>
</evidence>
<dbReference type="GO" id="GO:0030154">
    <property type="term" value="P:cell differentiation"/>
    <property type="evidence" value="ECO:0007669"/>
    <property type="project" value="UniProtKB-KW"/>
</dbReference>
<evidence type="ECO:0000256" key="15">
    <source>
        <dbReference type="ARBA" id="ARBA00023155"/>
    </source>
</evidence>
<keyword evidence="8" id="KW-0863">Zinc-finger</keyword>
<dbReference type="SMART" id="SM00389">
    <property type="entry name" value="HOX"/>
    <property type="match status" value="4"/>
</dbReference>
<dbReference type="Gene3D" id="3.30.160.60">
    <property type="entry name" value="Classic Zinc Finger"/>
    <property type="match status" value="1"/>
</dbReference>
<dbReference type="GO" id="GO:0008270">
    <property type="term" value="F:zinc ion binding"/>
    <property type="evidence" value="ECO:0007669"/>
    <property type="project" value="UniProtKB-KW"/>
</dbReference>
<dbReference type="GO" id="GO:0003677">
    <property type="term" value="F:DNA binding"/>
    <property type="evidence" value="ECO:0007669"/>
    <property type="project" value="UniProtKB-UniRule"/>
</dbReference>
<feature type="compositionally biased region" description="Polar residues" evidence="23">
    <location>
        <begin position="819"/>
        <end position="828"/>
    </location>
</feature>
<accession>H3AEV5</accession>
<evidence type="ECO:0000313" key="25">
    <source>
        <dbReference type="Ensembl" id="ENSLACP00000008176.1"/>
    </source>
</evidence>
<dbReference type="FunFam" id="1.10.10.60:FF:000264">
    <property type="entry name" value="zinc fingers and homeoboxes protein 2"/>
    <property type="match status" value="1"/>
</dbReference>
<keyword evidence="7" id="KW-0677">Repeat</keyword>
<name>H3AEV5_LATCH</name>